<evidence type="ECO:0000256" key="5">
    <source>
        <dbReference type="ARBA" id="ARBA00048200"/>
    </source>
</evidence>
<dbReference type="PANTHER" id="PTHR10491:SF4">
    <property type="entry name" value="METHIONINE ADENOSYLTRANSFERASE 2 SUBUNIT BETA"/>
    <property type="match status" value="1"/>
</dbReference>
<dbReference type="GO" id="GO:0019305">
    <property type="term" value="P:dTDP-rhamnose biosynthetic process"/>
    <property type="evidence" value="ECO:0007669"/>
    <property type="project" value="UniProtKB-UniPathway"/>
</dbReference>
<dbReference type="Proteomes" id="UP000076661">
    <property type="component" value="Unassembled WGS sequence"/>
</dbReference>
<comment type="function">
    <text evidence="6">Catalyzes the reduction of dTDP-6-deoxy-L-lyxo-4-hexulose to yield dTDP-L-rhamnose.</text>
</comment>
<dbReference type="EC" id="1.1.1.133" evidence="3 6"/>
<accession>A0A167NM66</accession>
<dbReference type="GO" id="GO:0009243">
    <property type="term" value="P:O antigen biosynthetic process"/>
    <property type="evidence" value="ECO:0007669"/>
    <property type="project" value="UniProtKB-UniPathway"/>
</dbReference>
<dbReference type="InterPro" id="IPR029903">
    <property type="entry name" value="RmlD-like-bd"/>
</dbReference>
<gene>
    <name evidence="8" type="ORF">N478_15065</name>
</gene>
<dbReference type="NCBIfam" id="TIGR01214">
    <property type="entry name" value="rmlD"/>
    <property type="match status" value="1"/>
</dbReference>
<proteinExistence type="inferred from homology"/>
<comment type="cofactor">
    <cofactor evidence="6">
        <name>Mg(2+)</name>
        <dbReference type="ChEBI" id="CHEBI:18420"/>
    </cofactor>
    <text evidence="6">Binds 1 Mg(2+) ion per monomer.</text>
</comment>
<keyword evidence="6" id="KW-0560">Oxidoreductase</keyword>
<dbReference type="UniPathway" id="UPA00124"/>
<dbReference type="Gene3D" id="3.40.50.720">
    <property type="entry name" value="NAD(P)-binding Rossmann-like Domain"/>
    <property type="match status" value="1"/>
</dbReference>
<reference evidence="8 9" key="1">
    <citation type="submission" date="2013-07" db="EMBL/GenBank/DDBJ databases">
        <title>Comparative Genomic and Metabolomic Analysis of Twelve Strains of Pseudoalteromonas luteoviolacea.</title>
        <authorList>
            <person name="Vynne N.G."/>
            <person name="Mansson M."/>
            <person name="Gram L."/>
        </authorList>
    </citation>
    <scope>NUCLEOTIDE SEQUENCE [LARGE SCALE GENOMIC DNA]</scope>
    <source>
        <strain evidence="8 9">S4060-1</strain>
    </source>
</reference>
<dbReference type="Pfam" id="PF04321">
    <property type="entry name" value="RmlD_sub_bind"/>
    <property type="match status" value="1"/>
</dbReference>
<evidence type="ECO:0000259" key="7">
    <source>
        <dbReference type="Pfam" id="PF04321"/>
    </source>
</evidence>
<feature type="domain" description="RmlD-like substrate binding" evidence="7">
    <location>
        <begin position="1"/>
        <end position="281"/>
    </location>
</feature>
<evidence type="ECO:0000256" key="6">
    <source>
        <dbReference type="RuleBase" id="RU364082"/>
    </source>
</evidence>
<dbReference type="InterPro" id="IPR036291">
    <property type="entry name" value="NAD(P)-bd_dom_sf"/>
</dbReference>
<evidence type="ECO:0000256" key="2">
    <source>
        <dbReference type="ARBA" id="ARBA00010944"/>
    </source>
</evidence>
<evidence type="ECO:0000256" key="4">
    <source>
        <dbReference type="ARBA" id="ARBA00017099"/>
    </source>
</evidence>
<evidence type="ECO:0000256" key="1">
    <source>
        <dbReference type="ARBA" id="ARBA00004781"/>
    </source>
</evidence>
<organism evidence="8 9">
    <name type="scientific">Pseudoalteromonas luteoviolacea S4060-1</name>
    <dbReference type="NCBI Taxonomy" id="1365257"/>
    <lineage>
        <taxon>Bacteria</taxon>
        <taxon>Pseudomonadati</taxon>
        <taxon>Pseudomonadota</taxon>
        <taxon>Gammaproteobacteria</taxon>
        <taxon>Alteromonadales</taxon>
        <taxon>Pseudoalteromonadaceae</taxon>
        <taxon>Pseudoalteromonas</taxon>
    </lineage>
</organism>
<comment type="pathway">
    <text evidence="1 6">Carbohydrate biosynthesis; dTDP-L-rhamnose biosynthesis.</text>
</comment>
<dbReference type="UniPathway" id="UPA00281"/>
<dbReference type="EMBL" id="AUXX01000009">
    <property type="protein sequence ID" value="KZN68482.1"/>
    <property type="molecule type" value="Genomic_DNA"/>
</dbReference>
<dbReference type="AlphaFoldDB" id="A0A167NM66"/>
<evidence type="ECO:0000313" key="9">
    <source>
        <dbReference type="Proteomes" id="UP000076661"/>
    </source>
</evidence>
<evidence type="ECO:0000256" key="3">
    <source>
        <dbReference type="ARBA" id="ARBA00012929"/>
    </source>
</evidence>
<dbReference type="PATRIC" id="fig|1365257.3.peg.1424"/>
<sequence length="285" mass="31601">MRAIIIGKSGQLAQELVATLPESIEAICLGSNEIDITKLADLEEKFNDYQPHVVINASAYTNVDKAESERSQAFLLNEEGVRNIAITAKKHAARFLHVSTDFVFDGSQSRAYSTTDETNPIGVYGASKLAGEKAIEGCYAENSAVVRTSWLYSEFGNNFVKTMLRLMKDKPALNVVADQIGCPTNAKGLAQFLWFLAQSESVDSRYHYSDLGVASWYDFAVAIQSIAYDKGILTAKIPVNPIPSEEYPTPAKRPAFSLMKTVRTDFNYHWQVQLEKVLDNLKVSL</sequence>
<evidence type="ECO:0000313" key="8">
    <source>
        <dbReference type="EMBL" id="KZN68482.1"/>
    </source>
</evidence>
<name>A0A167NM66_9GAMM</name>
<dbReference type="RefSeq" id="WP_063380497.1">
    <property type="nucleotide sequence ID" value="NZ_AUXX01000009.1"/>
</dbReference>
<comment type="caution">
    <text evidence="8">The sequence shown here is derived from an EMBL/GenBank/DDBJ whole genome shotgun (WGS) entry which is preliminary data.</text>
</comment>
<dbReference type="Gene3D" id="3.90.25.10">
    <property type="entry name" value="UDP-galactose 4-epimerase, domain 1"/>
    <property type="match status" value="1"/>
</dbReference>
<comment type="catalytic activity">
    <reaction evidence="5 6">
        <text>dTDP-beta-L-rhamnose + NADP(+) = dTDP-4-dehydro-beta-L-rhamnose + NADPH + H(+)</text>
        <dbReference type="Rhea" id="RHEA:21796"/>
        <dbReference type="ChEBI" id="CHEBI:15378"/>
        <dbReference type="ChEBI" id="CHEBI:57510"/>
        <dbReference type="ChEBI" id="CHEBI:57783"/>
        <dbReference type="ChEBI" id="CHEBI:58349"/>
        <dbReference type="ChEBI" id="CHEBI:62830"/>
        <dbReference type="EC" id="1.1.1.133"/>
    </reaction>
</comment>
<comment type="similarity">
    <text evidence="2 6">Belongs to the dTDP-4-dehydrorhamnose reductase family.</text>
</comment>
<dbReference type="GO" id="GO:0005829">
    <property type="term" value="C:cytosol"/>
    <property type="evidence" value="ECO:0007669"/>
    <property type="project" value="TreeGrafter"/>
</dbReference>
<protein>
    <recommendedName>
        <fullName evidence="4 6">dTDP-4-dehydrorhamnose reductase</fullName>
        <ecNumber evidence="3 6">1.1.1.133</ecNumber>
    </recommendedName>
</protein>
<dbReference type="SUPFAM" id="SSF51735">
    <property type="entry name" value="NAD(P)-binding Rossmann-fold domains"/>
    <property type="match status" value="1"/>
</dbReference>
<dbReference type="InterPro" id="IPR005913">
    <property type="entry name" value="dTDP_dehydrorham_reduct"/>
</dbReference>
<keyword evidence="6" id="KW-0521">NADP</keyword>
<dbReference type="PANTHER" id="PTHR10491">
    <property type="entry name" value="DTDP-4-DEHYDRORHAMNOSE REDUCTASE"/>
    <property type="match status" value="1"/>
</dbReference>
<dbReference type="GO" id="GO:0008831">
    <property type="term" value="F:dTDP-4-dehydrorhamnose reductase activity"/>
    <property type="evidence" value="ECO:0007669"/>
    <property type="project" value="UniProtKB-EC"/>
</dbReference>
<dbReference type="CDD" id="cd05254">
    <property type="entry name" value="dTDP_HR_like_SDR_e"/>
    <property type="match status" value="1"/>
</dbReference>